<reference evidence="2" key="1">
    <citation type="submission" date="2018-11" db="EMBL/GenBank/DDBJ databases">
        <authorList>
            <person name="Alioto T."/>
            <person name="Alioto T."/>
        </authorList>
    </citation>
    <scope>NUCLEOTIDE SEQUENCE</scope>
</reference>
<organism evidence="2 3">
    <name type="scientific">Mytilus galloprovincialis</name>
    <name type="common">Mediterranean mussel</name>
    <dbReference type="NCBI Taxonomy" id="29158"/>
    <lineage>
        <taxon>Eukaryota</taxon>
        <taxon>Metazoa</taxon>
        <taxon>Spiralia</taxon>
        <taxon>Lophotrochozoa</taxon>
        <taxon>Mollusca</taxon>
        <taxon>Bivalvia</taxon>
        <taxon>Autobranchia</taxon>
        <taxon>Pteriomorphia</taxon>
        <taxon>Mytilida</taxon>
        <taxon>Mytiloidea</taxon>
        <taxon>Mytilidae</taxon>
        <taxon>Mytilinae</taxon>
        <taxon>Mytilus</taxon>
    </lineage>
</organism>
<protein>
    <recommendedName>
        <fullName evidence="4">DZIP3-like HEPN domain-containing protein</fullName>
    </recommendedName>
</protein>
<evidence type="ECO:0000256" key="1">
    <source>
        <dbReference type="SAM" id="MobiDB-lite"/>
    </source>
</evidence>
<gene>
    <name evidence="2" type="ORF">MGAL_10B015415</name>
</gene>
<feature type="non-terminal residue" evidence="2">
    <location>
        <position position="459"/>
    </location>
</feature>
<feature type="region of interest" description="Disordered" evidence="1">
    <location>
        <begin position="430"/>
        <end position="459"/>
    </location>
</feature>
<feature type="compositionally biased region" description="Acidic residues" evidence="1">
    <location>
        <begin position="441"/>
        <end position="459"/>
    </location>
</feature>
<evidence type="ECO:0000313" key="2">
    <source>
        <dbReference type="EMBL" id="VDI48010.1"/>
    </source>
</evidence>
<evidence type="ECO:0000313" key="3">
    <source>
        <dbReference type="Proteomes" id="UP000596742"/>
    </source>
</evidence>
<evidence type="ECO:0008006" key="4">
    <source>
        <dbReference type="Google" id="ProtNLM"/>
    </source>
</evidence>
<name>A0A8B6FEN8_MYTGA</name>
<dbReference type="AlphaFoldDB" id="A0A8B6FEN8"/>
<proteinExistence type="predicted"/>
<keyword evidence="3" id="KW-1185">Reference proteome</keyword>
<sequence>MNRPIERENFLKILVAVQEFGTNTHRELIKLALKRKNLTFCELLDRNAHELYHLCFNSLCCQCGRIDRLPDVKSIHRDQYFKLFPEDQSKRLHGHITGKIYYKCCNYASTSVSPDNLDFGLAFTILLHCCKEFLWDCCLSAKQKTLPDFLNENKHDIFHMQNNNMSCSLCNNGIKPTVKGSIGKADWDLLFKTSTGYDDPNNYSAIQGITSGNLNSNLSYQLLLAFSDEIKSSKQLREFRNQIAHHVSLTIKVDEFEQKWSEIETILIQLSNTYKGDIDMKEKLQQLKSEKDCKEKIEPLLEDLKKEQELEDTLKVIYIDISYIRDHFCTKEDLENSLREFFQQIQHVYEPRSSNEIRSKEMKIKGQAKGSSFRLDKSREEYQREKISDNTIFVKRIFGTAFTENCKNERHEERYILKLRADDQTASTSVFDSTSFKGNPAEEDIIPIENQAEEDNSES</sequence>
<comment type="caution">
    <text evidence="2">The sequence shown here is derived from an EMBL/GenBank/DDBJ whole genome shotgun (WGS) entry which is preliminary data.</text>
</comment>
<dbReference type="Proteomes" id="UP000596742">
    <property type="component" value="Unassembled WGS sequence"/>
</dbReference>
<accession>A0A8B6FEN8</accession>
<dbReference type="EMBL" id="UYJE01006675">
    <property type="protein sequence ID" value="VDI48010.1"/>
    <property type="molecule type" value="Genomic_DNA"/>
</dbReference>